<dbReference type="FunFam" id="3.90.190.10:FF:000157">
    <property type="entry name" value="Protein-tyrosine phosphatase"/>
    <property type="match status" value="1"/>
</dbReference>
<comment type="caution">
    <text evidence="4">The sequence shown here is derived from an EMBL/GenBank/DDBJ whole genome shotgun (WGS) entry which is preliminary data.</text>
</comment>
<keyword evidence="1" id="KW-0378">Hydrolase</keyword>
<organism evidence="4 5">
    <name type="scientific">Candidatus Thermofonsia Clade 1 bacterium</name>
    <dbReference type="NCBI Taxonomy" id="2364210"/>
    <lineage>
        <taxon>Bacteria</taxon>
        <taxon>Bacillati</taxon>
        <taxon>Chloroflexota</taxon>
        <taxon>Candidatus Thermofontia</taxon>
        <taxon>Candidatus Thermofonsia Clade 1</taxon>
    </lineage>
</organism>
<dbReference type="InterPro" id="IPR016130">
    <property type="entry name" value="Tyr_Pase_AS"/>
</dbReference>
<dbReference type="AlphaFoldDB" id="A0A2M8PG47"/>
<dbReference type="Pfam" id="PF22785">
    <property type="entry name" value="Tc-R-P"/>
    <property type="match status" value="1"/>
</dbReference>
<sequence length="156" mass="17445">MFKIDWIVPKVLAAGPIPSSEDEIRRLHAEGIRAIVSLTEHPLIAWRSFTAELFASLGIELYHAPIEDFKAPSEAQANAIIDHIDAMQAAGKPVYLHCHAGVGRTGTLLHVYFMRHGQSLREAILSVQARRIACYFHSLSEVQRAFLQSYARQLSL</sequence>
<dbReference type="SUPFAM" id="SSF52799">
    <property type="entry name" value="(Phosphotyrosine protein) phosphatases II"/>
    <property type="match status" value="1"/>
</dbReference>
<name>A0A2M8PG47_9CHLR</name>
<evidence type="ECO:0000313" key="5">
    <source>
        <dbReference type="Proteomes" id="UP000229681"/>
    </source>
</evidence>
<reference evidence="4 5" key="1">
    <citation type="submission" date="2017-11" db="EMBL/GenBank/DDBJ databases">
        <title>Evolution of Phototrophy in the Chloroflexi Phylum Driven by Horizontal Gene Transfer.</title>
        <authorList>
            <person name="Ward L.M."/>
            <person name="Hemp J."/>
            <person name="Shih P.M."/>
            <person name="Mcglynn S.E."/>
            <person name="Fischer W."/>
        </authorList>
    </citation>
    <scope>NUCLEOTIDE SEQUENCE [LARGE SCALE GENOMIC DNA]</scope>
    <source>
        <strain evidence="4">JP3_13</strain>
    </source>
</reference>
<dbReference type="InterPro" id="IPR029021">
    <property type="entry name" value="Prot-tyrosine_phosphatase-like"/>
</dbReference>
<evidence type="ECO:0000256" key="1">
    <source>
        <dbReference type="ARBA" id="ARBA00022801"/>
    </source>
</evidence>
<evidence type="ECO:0000259" key="2">
    <source>
        <dbReference type="PROSITE" id="PS50054"/>
    </source>
</evidence>
<feature type="domain" description="Tyrosine specific protein phosphatases" evidence="3">
    <location>
        <begin position="78"/>
        <end position="131"/>
    </location>
</feature>
<gene>
    <name evidence="4" type="ORF">CUN49_04990</name>
</gene>
<dbReference type="Gene3D" id="3.90.190.10">
    <property type="entry name" value="Protein tyrosine phosphatase superfamily"/>
    <property type="match status" value="1"/>
</dbReference>
<accession>A0A2M8PG47</accession>
<dbReference type="PANTHER" id="PTHR23339">
    <property type="entry name" value="TYROSINE SPECIFIC PROTEIN PHOSPHATASE AND DUAL SPECIFICITY PROTEIN PHOSPHATASE"/>
    <property type="match status" value="1"/>
</dbReference>
<dbReference type="PROSITE" id="PS50056">
    <property type="entry name" value="TYR_PHOSPHATASE_2"/>
    <property type="match status" value="1"/>
</dbReference>
<dbReference type="EMBL" id="PGTM01000047">
    <property type="protein sequence ID" value="PJF36529.1"/>
    <property type="molecule type" value="Genomic_DNA"/>
</dbReference>
<dbReference type="PROSITE" id="PS00383">
    <property type="entry name" value="TYR_PHOSPHATASE_1"/>
    <property type="match status" value="1"/>
</dbReference>
<dbReference type="PROSITE" id="PS50054">
    <property type="entry name" value="TYR_PHOSPHATASE_DUAL"/>
    <property type="match status" value="1"/>
</dbReference>
<dbReference type="GO" id="GO:0016787">
    <property type="term" value="F:hydrolase activity"/>
    <property type="evidence" value="ECO:0007669"/>
    <property type="project" value="UniProtKB-KW"/>
</dbReference>
<dbReference type="InterPro" id="IPR050561">
    <property type="entry name" value="PTP"/>
</dbReference>
<dbReference type="Proteomes" id="UP000229681">
    <property type="component" value="Unassembled WGS sequence"/>
</dbReference>
<evidence type="ECO:0000259" key="3">
    <source>
        <dbReference type="PROSITE" id="PS50056"/>
    </source>
</evidence>
<evidence type="ECO:0000313" key="4">
    <source>
        <dbReference type="EMBL" id="PJF36529.1"/>
    </source>
</evidence>
<dbReference type="SMART" id="SM00195">
    <property type="entry name" value="DSPc"/>
    <property type="match status" value="1"/>
</dbReference>
<dbReference type="InterPro" id="IPR020422">
    <property type="entry name" value="TYR_PHOSPHATASE_DUAL_dom"/>
</dbReference>
<proteinExistence type="predicted"/>
<feature type="domain" description="Tyrosine-protein phosphatase" evidence="2">
    <location>
        <begin position="3"/>
        <end position="156"/>
    </location>
</feature>
<dbReference type="InterPro" id="IPR000387">
    <property type="entry name" value="Tyr_Pase_dom"/>
</dbReference>
<protein>
    <submittedName>
        <fullName evidence="4">Uncharacterized protein</fullName>
    </submittedName>
</protein>